<dbReference type="Gene3D" id="3.90.1030.10">
    <property type="entry name" value="Ribosomal protein L17"/>
    <property type="match status" value="1"/>
</dbReference>
<dbReference type="EMBL" id="JAIZAY010000018">
    <property type="protein sequence ID" value="KAJ8024645.1"/>
    <property type="molecule type" value="Genomic_DNA"/>
</dbReference>
<evidence type="ECO:0000313" key="7">
    <source>
        <dbReference type="EMBL" id="KAJ8024645.1"/>
    </source>
</evidence>
<evidence type="ECO:0000256" key="1">
    <source>
        <dbReference type="ARBA" id="ARBA00008777"/>
    </source>
</evidence>
<protein>
    <recommendedName>
        <fullName evidence="4">Large ribosomal subunit protein bL17m</fullName>
    </recommendedName>
    <alternativeName>
        <fullName evidence="5">39S ribosomal protein L17, mitochondrial</fullName>
    </alternativeName>
</protein>
<dbReference type="GO" id="GO:0006412">
    <property type="term" value="P:translation"/>
    <property type="evidence" value="ECO:0007669"/>
    <property type="project" value="InterPro"/>
</dbReference>
<comment type="caution">
    <text evidence="7">The sequence shown here is derived from an EMBL/GenBank/DDBJ whole genome shotgun (WGS) entry which is preliminary data.</text>
</comment>
<sequence>MIVPDTFLTSTKMRHGKPYRRWGGPQKRINLLRNLVTGLVRYERIETSMARAHECQKYAERIMYVAKRGDRDPDAMRVADFWLTDKAQVHKLFKVLGPRFAQSNGPFTKLFKYAEPGERGKMTAYLEFKGNPYPPLQPTERKNPKWLINVLLEGARHDFHSSGLAEKVDSNITNRRDLNRLSQSMIDMKLTASVEGATASVSDAQKDNNELKNEDGTPV</sequence>
<comment type="similarity">
    <text evidence="1">Belongs to the bacterial ribosomal protein bL17 family.</text>
</comment>
<dbReference type="GO" id="GO:0003735">
    <property type="term" value="F:structural constituent of ribosome"/>
    <property type="evidence" value="ECO:0007669"/>
    <property type="project" value="InterPro"/>
</dbReference>
<dbReference type="AlphaFoldDB" id="A0A9Q0YNP7"/>
<reference evidence="7" key="1">
    <citation type="submission" date="2021-10" db="EMBL/GenBank/DDBJ databases">
        <title>Tropical sea cucumber genome reveals ecological adaptation and Cuvierian tubules defense mechanism.</title>
        <authorList>
            <person name="Chen T."/>
        </authorList>
    </citation>
    <scope>NUCLEOTIDE SEQUENCE</scope>
    <source>
        <strain evidence="7">Nanhai2018</strain>
        <tissue evidence="7">Muscle</tissue>
    </source>
</reference>
<evidence type="ECO:0000256" key="3">
    <source>
        <dbReference type="ARBA" id="ARBA00023274"/>
    </source>
</evidence>
<dbReference type="PANTHER" id="PTHR14413">
    <property type="entry name" value="RIBOSOMAL PROTEIN L17"/>
    <property type="match status" value="1"/>
</dbReference>
<feature type="region of interest" description="Disordered" evidence="6">
    <location>
        <begin position="197"/>
        <end position="219"/>
    </location>
</feature>
<dbReference type="Proteomes" id="UP001152320">
    <property type="component" value="Chromosome 18"/>
</dbReference>
<dbReference type="FunFam" id="3.90.1030.10:FF:000009">
    <property type="entry name" value="39S ribosomal protein L17, mitochondrial"/>
    <property type="match status" value="1"/>
</dbReference>
<dbReference type="InterPro" id="IPR000456">
    <property type="entry name" value="Ribosomal_bL17"/>
</dbReference>
<dbReference type="OrthoDB" id="275000at2759"/>
<proteinExistence type="inferred from homology"/>
<evidence type="ECO:0000313" key="8">
    <source>
        <dbReference type="Proteomes" id="UP001152320"/>
    </source>
</evidence>
<keyword evidence="8" id="KW-1185">Reference proteome</keyword>
<keyword evidence="2 7" id="KW-0689">Ribosomal protein</keyword>
<dbReference type="InterPro" id="IPR036373">
    <property type="entry name" value="Ribosomal_bL17_sf"/>
</dbReference>
<dbReference type="PANTHER" id="PTHR14413:SF16">
    <property type="entry name" value="LARGE RIBOSOMAL SUBUNIT PROTEIN BL17M"/>
    <property type="match status" value="1"/>
</dbReference>
<dbReference type="GO" id="GO:0005762">
    <property type="term" value="C:mitochondrial large ribosomal subunit"/>
    <property type="evidence" value="ECO:0007669"/>
    <property type="project" value="TreeGrafter"/>
</dbReference>
<name>A0A9Q0YNP7_HOLLE</name>
<dbReference type="SUPFAM" id="SSF64263">
    <property type="entry name" value="Prokaryotic ribosomal protein L17"/>
    <property type="match status" value="1"/>
</dbReference>
<keyword evidence="3" id="KW-0687">Ribonucleoprotein</keyword>
<organism evidence="7 8">
    <name type="scientific">Holothuria leucospilota</name>
    <name type="common">Black long sea cucumber</name>
    <name type="synonym">Mertensiothuria leucospilota</name>
    <dbReference type="NCBI Taxonomy" id="206669"/>
    <lineage>
        <taxon>Eukaryota</taxon>
        <taxon>Metazoa</taxon>
        <taxon>Echinodermata</taxon>
        <taxon>Eleutherozoa</taxon>
        <taxon>Echinozoa</taxon>
        <taxon>Holothuroidea</taxon>
        <taxon>Aspidochirotacea</taxon>
        <taxon>Aspidochirotida</taxon>
        <taxon>Holothuriidae</taxon>
        <taxon>Holothuria</taxon>
    </lineage>
</organism>
<dbReference type="Pfam" id="PF01196">
    <property type="entry name" value="Ribosomal_L17"/>
    <property type="match status" value="1"/>
</dbReference>
<evidence type="ECO:0000256" key="5">
    <source>
        <dbReference type="ARBA" id="ARBA00035413"/>
    </source>
</evidence>
<accession>A0A9Q0YNP7</accession>
<evidence type="ECO:0000256" key="4">
    <source>
        <dbReference type="ARBA" id="ARBA00035290"/>
    </source>
</evidence>
<feature type="compositionally biased region" description="Basic and acidic residues" evidence="6">
    <location>
        <begin position="204"/>
        <end position="219"/>
    </location>
</feature>
<evidence type="ECO:0000256" key="6">
    <source>
        <dbReference type="SAM" id="MobiDB-lite"/>
    </source>
</evidence>
<gene>
    <name evidence="7" type="ORF">HOLleu_34602</name>
</gene>
<evidence type="ECO:0000256" key="2">
    <source>
        <dbReference type="ARBA" id="ARBA00022980"/>
    </source>
</evidence>